<reference evidence="1" key="2">
    <citation type="journal article" date="2015" name="Data Brief">
        <title>Shoot transcriptome of the giant reed, Arundo donax.</title>
        <authorList>
            <person name="Barrero R.A."/>
            <person name="Guerrero F.D."/>
            <person name="Moolhuijzen P."/>
            <person name="Goolsby J.A."/>
            <person name="Tidwell J."/>
            <person name="Bellgard S.E."/>
            <person name="Bellgard M.I."/>
        </authorList>
    </citation>
    <scope>NUCLEOTIDE SEQUENCE</scope>
    <source>
        <tissue evidence="1">Shoot tissue taken approximately 20 cm above the soil surface</tissue>
    </source>
</reference>
<proteinExistence type="predicted"/>
<dbReference type="AlphaFoldDB" id="A0A0A9EWK4"/>
<reference evidence="1" key="1">
    <citation type="submission" date="2014-09" db="EMBL/GenBank/DDBJ databases">
        <authorList>
            <person name="Magalhaes I.L.F."/>
            <person name="Oliveira U."/>
            <person name="Santos F.R."/>
            <person name="Vidigal T.H.D.A."/>
            <person name="Brescovit A.D."/>
            <person name="Santos A.J."/>
        </authorList>
    </citation>
    <scope>NUCLEOTIDE SEQUENCE</scope>
    <source>
        <tissue evidence="1">Shoot tissue taken approximately 20 cm above the soil surface</tissue>
    </source>
</reference>
<evidence type="ECO:0000313" key="1">
    <source>
        <dbReference type="EMBL" id="JAE00433.1"/>
    </source>
</evidence>
<accession>A0A0A9EWK4</accession>
<dbReference type="EMBL" id="GBRH01197463">
    <property type="protein sequence ID" value="JAE00433.1"/>
    <property type="molecule type" value="Transcribed_RNA"/>
</dbReference>
<name>A0A0A9EWK4_ARUDO</name>
<organism evidence="1">
    <name type="scientific">Arundo donax</name>
    <name type="common">Giant reed</name>
    <name type="synonym">Donax arundinaceus</name>
    <dbReference type="NCBI Taxonomy" id="35708"/>
    <lineage>
        <taxon>Eukaryota</taxon>
        <taxon>Viridiplantae</taxon>
        <taxon>Streptophyta</taxon>
        <taxon>Embryophyta</taxon>
        <taxon>Tracheophyta</taxon>
        <taxon>Spermatophyta</taxon>
        <taxon>Magnoliopsida</taxon>
        <taxon>Liliopsida</taxon>
        <taxon>Poales</taxon>
        <taxon>Poaceae</taxon>
        <taxon>PACMAD clade</taxon>
        <taxon>Arundinoideae</taxon>
        <taxon>Arundineae</taxon>
        <taxon>Arundo</taxon>
    </lineage>
</organism>
<sequence length="63" mass="6772">MFSSPSDCDIVGLMTADSAPPFLFSLAGLSSLEFFTISDFLDFEARFSEVKELCPVGCPAPCN</sequence>
<protein>
    <submittedName>
        <fullName evidence="1">Uncharacterized protein</fullName>
    </submittedName>
</protein>